<comment type="function">
    <text evidence="13">The coatomer is a cytosolic protein complex that binds to dilysine motifs and reversibly associates with Golgi non-clathrin-coated vesicles, which further mediate biosynthetic protein transport from the ER, via the Golgi up to the trans Golgi network. The coatomer complex is required for budding from Golgi membranes, and is essential for the retrograde Golgi-to-ER transport of dilysine-tagged proteins.</text>
</comment>
<name>A0ABM0JWN6_APLCA</name>
<keyword evidence="6 13" id="KW-0813">Transport</keyword>
<keyword evidence="11 13" id="KW-0472">Membrane</keyword>
<dbReference type="SUPFAM" id="SSF48452">
    <property type="entry name" value="TPR-like"/>
    <property type="match status" value="1"/>
</dbReference>
<comment type="subunit">
    <text evidence="4">Oligomeric complex that consists of at least the alpha, beta, beta', gamma, delta, epsilon and zeta subunits.</text>
</comment>
<comment type="subcellular location">
    <subcellularLocation>
        <location evidence="2">Cytoplasmic vesicle</location>
        <location evidence="2">COPI-coated vesicle membrane</location>
        <topology evidence="2">Peripheral membrane protein</topology>
        <orientation evidence="2">Cytoplasmic side</orientation>
    </subcellularLocation>
    <subcellularLocation>
        <location evidence="1">Golgi apparatus membrane</location>
        <topology evidence="1">Peripheral membrane protein</topology>
        <orientation evidence="1">Cytoplasmic side</orientation>
    </subcellularLocation>
</comment>
<evidence type="ECO:0000256" key="6">
    <source>
        <dbReference type="ARBA" id="ARBA00022448"/>
    </source>
</evidence>
<evidence type="ECO:0000313" key="15">
    <source>
        <dbReference type="RefSeq" id="XP_005103288.2"/>
    </source>
</evidence>
<protein>
    <recommendedName>
        <fullName evidence="5 13">Coatomer subunit epsilon</fullName>
    </recommendedName>
</protein>
<keyword evidence="8 13" id="KW-0931">ER-Golgi transport</keyword>
<proteinExistence type="inferred from homology"/>
<keyword evidence="7 13" id="KW-0963">Cytoplasm</keyword>
<dbReference type="PANTHER" id="PTHR10805">
    <property type="entry name" value="COATOMER SUBUNIT EPSILON"/>
    <property type="match status" value="1"/>
</dbReference>
<gene>
    <name evidence="15" type="primary">LOC101861140</name>
</gene>
<dbReference type="Pfam" id="PF04733">
    <property type="entry name" value="Coatomer_E"/>
    <property type="match status" value="1"/>
</dbReference>
<evidence type="ECO:0000256" key="2">
    <source>
        <dbReference type="ARBA" id="ARBA00004347"/>
    </source>
</evidence>
<evidence type="ECO:0000256" key="11">
    <source>
        <dbReference type="ARBA" id="ARBA00023136"/>
    </source>
</evidence>
<evidence type="ECO:0000256" key="3">
    <source>
        <dbReference type="ARBA" id="ARBA00008827"/>
    </source>
</evidence>
<evidence type="ECO:0000256" key="1">
    <source>
        <dbReference type="ARBA" id="ARBA00004255"/>
    </source>
</evidence>
<evidence type="ECO:0000256" key="12">
    <source>
        <dbReference type="ARBA" id="ARBA00023329"/>
    </source>
</evidence>
<dbReference type="InterPro" id="IPR006822">
    <property type="entry name" value="Coatomer_esu"/>
</dbReference>
<evidence type="ECO:0000256" key="7">
    <source>
        <dbReference type="ARBA" id="ARBA00022490"/>
    </source>
</evidence>
<organism evidence="14 15">
    <name type="scientific">Aplysia californica</name>
    <name type="common">California sea hare</name>
    <dbReference type="NCBI Taxonomy" id="6500"/>
    <lineage>
        <taxon>Eukaryota</taxon>
        <taxon>Metazoa</taxon>
        <taxon>Spiralia</taxon>
        <taxon>Lophotrochozoa</taxon>
        <taxon>Mollusca</taxon>
        <taxon>Gastropoda</taxon>
        <taxon>Heterobranchia</taxon>
        <taxon>Euthyneura</taxon>
        <taxon>Tectipleura</taxon>
        <taxon>Aplysiida</taxon>
        <taxon>Aplysioidea</taxon>
        <taxon>Aplysiidae</taxon>
        <taxon>Aplysia</taxon>
    </lineage>
</organism>
<keyword evidence="14" id="KW-1185">Reference proteome</keyword>
<dbReference type="InterPro" id="IPR011990">
    <property type="entry name" value="TPR-like_helical_dom_sf"/>
</dbReference>
<dbReference type="SMART" id="SM00028">
    <property type="entry name" value="TPR"/>
    <property type="match status" value="1"/>
</dbReference>
<accession>A0ABM0JWN6</accession>
<keyword evidence="12 13" id="KW-0968">Cytoplasmic vesicle</keyword>
<keyword evidence="9 13" id="KW-0653">Protein transport</keyword>
<keyword evidence="10 13" id="KW-0333">Golgi apparatus</keyword>
<dbReference type="GeneID" id="101861140"/>
<evidence type="ECO:0000256" key="5">
    <source>
        <dbReference type="ARBA" id="ARBA00015828"/>
    </source>
</evidence>
<dbReference type="RefSeq" id="XP_005103288.2">
    <property type="nucleotide sequence ID" value="XM_005103231.3"/>
</dbReference>
<dbReference type="PANTHER" id="PTHR10805:SF0">
    <property type="entry name" value="COATOMER SUBUNIT EPSILON"/>
    <property type="match status" value="1"/>
</dbReference>
<dbReference type="InterPro" id="IPR019734">
    <property type="entry name" value="TPR_rpt"/>
</dbReference>
<evidence type="ECO:0000256" key="8">
    <source>
        <dbReference type="ARBA" id="ARBA00022892"/>
    </source>
</evidence>
<evidence type="ECO:0000256" key="4">
    <source>
        <dbReference type="ARBA" id="ARBA00011775"/>
    </source>
</evidence>
<evidence type="ECO:0000256" key="10">
    <source>
        <dbReference type="ARBA" id="ARBA00023034"/>
    </source>
</evidence>
<evidence type="ECO:0000256" key="13">
    <source>
        <dbReference type="PIRNR" id="PIRNR016478"/>
    </source>
</evidence>
<sequence>MRLPADQGKVNMANQGVDQLFDIRAAFLTGNYQQCINDAPKLNVGAELKTDRDVLMYRAYIAQRKYGVVLDEVRSSSPPELQAVRTFAEYLANESRRDAIVKELDSQMSGNVDLTNNTFLLMAASVYYHELNYDSALRTLHQSDNLECMALMVQTLLKIDRVDLAKKELKRMQDADEDNIVTQLAQAWFNLSVGGDKFQDAYYIFQEMADKHSSTPLLLNGQAACYLAQGRYDDAESVLQEAMDKDSNNAETIINMILLSQHLGKAPEVSNRYISQLKDAHRSHPFVKDYLQKESEFERISKNYAPSVTA</sequence>
<dbReference type="Gene3D" id="1.25.40.10">
    <property type="entry name" value="Tetratricopeptide repeat domain"/>
    <property type="match status" value="1"/>
</dbReference>
<dbReference type="PIRSF" id="PIRSF016478">
    <property type="entry name" value="Coatomer_esu"/>
    <property type="match status" value="1"/>
</dbReference>
<evidence type="ECO:0000313" key="14">
    <source>
        <dbReference type="Proteomes" id="UP000694888"/>
    </source>
</evidence>
<dbReference type="Proteomes" id="UP000694888">
    <property type="component" value="Unplaced"/>
</dbReference>
<comment type="similarity">
    <text evidence="3 13">Belongs to the COPE family.</text>
</comment>
<reference evidence="15" key="1">
    <citation type="submission" date="2025-08" db="UniProtKB">
        <authorList>
            <consortium name="RefSeq"/>
        </authorList>
    </citation>
    <scope>IDENTIFICATION</scope>
</reference>
<evidence type="ECO:0000256" key="9">
    <source>
        <dbReference type="ARBA" id="ARBA00022927"/>
    </source>
</evidence>